<dbReference type="GO" id="GO:0006281">
    <property type="term" value="P:DNA repair"/>
    <property type="evidence" value="ECO:0007669"/>
    <property type="project" value="UniProtKB-ARBA"/>
</dbReference>
<dbReference type="PANTHER" id="PTHR11081">
    <property type="entry name" value="FLAP ENDONUCLEASE FAMILY MEMBER"/>
    <property type="match status" value="1"/>
</dbReference>
<feature type="region of interest" description="Disordered" evidence="7">
    <location>
        <begin position="176"/>
        <end position="195"/>
    </location>
</feature>
<evidence type="ECO:0000256" key="6">
    <source>
        <dbReference type="ARBA" id="ARBA00022842"/>
    </source>
</evidence>
<dbReference type="InterPro" id="IPR036279">
    <property type="entry name" value="5-3_exonuclease_C_sf"/>
</dbReference>
<dbReference type="SMART" id="SM00485">
    <property type="entry name" value="XPGN"/>
    <property type="match status" value="1"/>
</dbReference>
<evidence type="ECO:0000256" key="2">
    <source>
        <dbReference type="ARBA" id="ARBA00022722"/>
    </source>
</evidence>
<keyword evidence="6" id="KW-0460">Magnesium</keyword>
<name>A0AAD6X719_9AGAR</name>
<evidence type="ECO:0000256" key="7">
    <source>
        <dbReference type="SAM" id="MobiDB-lite"/>
    </source>
</evidence>
<feature type="domain" description="XPG-I" evidence="8">
    <location>
        <begin position="422"/>
        <end position="492"/>
    </location>
</feature>
<dbReference type="GO" id="GO:0003677">
    <property type="term" value="F:DNA binding"/>
    <property type="evidence" value="ECO:0007669"/>
    <property type="project" value="InterPro"/>
</dbReference>
<dbReference type="GO" id="GO:0008409">
    <property type="term" value="F:5'-3' exonuclease activity"/>
    <property type="evidence" value="ECO:0007669"/>
    <property type="project" value="TreeGrafter"/>
</dbReference>
<comment type="caution">
    <text evidence="10">The sequence shown here is derived from an EMBL/GenBank/DDBJ whole genome shotgun (WGS) entry which is preliminary data.</text>
</comment>
<dbReference type="CDD" id="cd09901">
    <property type="entry name" value="H3TH_FEN1-like"/>
    <property type="match status" value="1"/>
</dbReference>
<accession>A0AAD6X719</accession>
<dbReference type="SMART" id="SM00484">
    <property type="entry name" value="XPGI"/>
    <property type="match status" value="1"/>
</dbReference>
<dbReference type="InterPro" id="IPR029060">
    <property type="entry name" value="PIN-like_dom_sf"/>
</dbReference>
<dbReference type="InterPro" id="IPR006084">
    <property type="entry name" value="XPG/Rad2"/>
</dbReference>
<dbReference type="GO" id="GO:0017108">
    <property type="term" value="F:5'-flap endonuclease activity"/>
    <property type="evidence" value="ECO:0007669"/>
    <property type="project" value="TreeGrafter"/>
</dbReference>
<gene>
    <name evidence="10" type="ORF">C8F04DRAFT_1209624</name>
</gene>
<dbReference type="Pfam" id="PF00752">
    <property type="entry name" value="XPG_N"/>
    <property type="match status" value="1"/>
</dbReference>
<evidence type="ECO:0000313" key="11">
    <source>
        <dbReference type="Proteomes" id="UP001218188"/>
    </source>
</evidence>
<dbReference type="Proteomes" id="UP001218188">
    <property type="component" value="Unassembled WGS sequence"/>
</dbReference>
<keyword evidence="4" id="KW-0255">Endonuclease</keyword>
<evidence type="ECO:0000313" key="10">
    <source>
        <dbReference type="EMBL" id="KAJ7037865.1"/>
    </source>
</evidence>
<proteinExistence type="predicted"/>
<dbReference type="Gene3D" id="1.10.150.20">
    <property type="entry name" value="5' to 3' exonuclease, C-terminal subdomain"/>
    <property type="match status" value="1"/>
</dbReference>
<feature type="domain" description="XPG N-terminal" evidence="9">
    <location>
        <begin position="1"/>
        <end position="106"/>
    </location>
</feature>
<dbReference type="PRINTS" id="PR00853">
    <property type="entry name" value="XPGRADSUPER"/>
</dbReference>
<keyword evidence="3" id="KW-0479">Metal-binding</keyword>
<organism evidence="10 11">
    <name type="scientific">Mycena alexandri</name>
    <dbReference type="NCBI Taxonomy" id="1745969"/>
    <lineage>
        <taxon>Eukaryota</taxon>
        <taxon>Fungi</taxon>
        <taxon>Dikarya</taxon>
        <taxon>Basidiomycota</taxon>
        <taxon>Agaricomycotina</taxon>
        <taxon>Agaricomycetes</taxon>
        <taxon>Agaricomycetidae</taxon>
        <taxon>Agaricales</taxon>
        <taxon>Marasmiineae</taxon>
        <taxon>Mycenaceae</taxon>
        <taxon>Mycena</taxon>
    </lineage>
</organism>
<dbReference type="SUPFAM" id="SSF88723">
    <property type="entry name" value="PIN domain-like"/>
    <property type="match status" value="1"/>
</dbReference>
<evidence type="ECO:0000256" key="4">
    <source>
        <dbReference type="ARBA" id="ARBA00022759"/>
    </source>
</evidence>
<dbReference type="GO" id="GO:0005634">
    <property type="term" value="C:nucleus"/>
    <property type="evidence" value="ECO:0007669"/>
    <property type="project" value="TreeGrafter"/>
</dbReference>
<keyword evidence="11" id="KW-1185">Reference proteome</keyword>
<evidence type="ECO:0000256" key="1">
    <source>
        <dbReference type="ARBA" id="ARBA00001946"/>
    </source>
</evidence>
<comment type="cofactor">
    <cofactor evidence="1">
        <name>Mg(2+)</name>
        <dbReference type="ChEBI" id="CHEBI:18420"/>
    </cofactor>
</comment>
<dbReference type="SUPFAM" id="SSF47807">
    <property type="entry name" value="5' to 3' exonuclease, C-terminal subdomain"/>
    <property type="match status" value="1"/>
</dbReference>
<dbReference type="InterPro" id="IPR006085">
    <property type="entry name" value="XPG_DNA_repair_N"/>
</dbReference>
<dbReference type="PANTHER" id="PTHR11081:SF9">
    <property type="entry name" value="FLAP ENDONUCLEASE 1"/>
    <property type="match status" value="1"/>
</dbReference>
<sequence length="626" mass="69428">MGVSGLTPFLQKSLQLTPSSPEVIKQLPDRLRGLAGKKIVIDGTLITQRLHFAQVPHDYRHVLGWYRLVKELQDSGVSAVCVFDGKERSVAKARESERRREVRRLAVARGSIELDRVKRLHRLGDVIDRFQELNMLDKGRVSELLKQISAEPKLPTSLEKEKDVMGALDLPDVTEVPQAVHPSPPEPPAPPLDVFLDALDPLDLVVESPAATPTPPPQSQEEYPKITTTPNMYQYLTCPNLPSRHRVTKNLPSLHRKNENLLPPFPGTPSETPDMAATQVPPSPATPVPATFDVTASQVPPSPTIESTLTALASLLQKLASLTPLPPLRAEDFAENEEQRQEARVEYSMTKGQVQLTVDEAKLWEELAAPSSAPDPADETTRTTEETLAELSYRANVMSESYRRRNNPPTTQTYDESKELLRTMGVPCIDTTGTYEAEALASSLVINGFADYVASEDTDVVIYEAPLIRNITNRNVPLVMLFGSEIRAALQLDRSSFIDFALLLGTDFSQRIKNVGPVRALKFIRQHKSIERVIEVETKYEPRVPPPAYLAEVELARLVFQTLPPVPDAKLLEQEKDDEALSTVLQRFGLGRLLMGQGEIFEDALEGNYFSDDPSASPSTAATYIE</sequence>
<evidence type="ECO:0000256" key="3">
    <source>
        <dbReference type="ARBA" id="ARBA00022723"/>
    </source>
</evidence>
<evidence type="ECO:0000259" key="8">
    <source>
        <dbReference type="SMART" id="SM00484"/>
    </source>
</evidence>
<feature type="region of interest" description="Disordered" evidence="7">
    <location>
        <begin position="265"/>
        <end position="284"/>
    </location>
</feature>
<keyword evidence="2" id="KW-0540">Nuclease</keyword>
<dbReference type="InterPro" id="IPR008918">
    <property type="entry name" value="HhH2"/>
</dbReference>
<dbReference type="SMART" id="SM00279">
    <property type="entry name" value="HhH2"/>
    <property type="match status" value="1"/>
</dbReference>
<evidence type="ECO:0000259" key="9">
    <source>
        <dbReference type="SMART" id="SM00485"/>
    </source>
</evidence>
<dbReference type="EMBL" id="JARJCM010000034">
    <property type="protein sequence ID" value="KAJ7037865.1"/>
    <property type="molecule type" value="Genomic_DNA"/>
</dbReference>
<dbReference type="InterPro" id="IPR006086">
    <property type="entry name" value="XPG-I_dom"/>
</dbReference>
<reference evidence="10" key="1">
    <citation type="submission" date="2023-03" db="EMBL/GenBank/DDBJ databases">
        <title>Massive genome expansion in bonnet fungi (Mycena s.s.) driven by repeated elements and novel gene families across ecological guilds.</title>
        <authorList>
            <consortium name="Lawrence Berkeley National Laboratory"/>
            <person name="Harder C.B."/>
            <person name="Miyauchi S."/>
            <person name="Viragh M."/>
            <person name="Kuo A."/>
            <person name="Thoen E."/>
            <person name="Andreopoulos B."/>
            <person name="Lu D."/>
            <person name="Skrede I."/>
            <person name="Drula E."/>
            <person name="Henrissat B."/>
            <person name="Morin E."/>
            <person name="Kohler A."/>
            <person name="Barry K."/>
            <person name="LaButti K."/>
            <person name="Morin E."/>
            <person name="Salamov A."/>
            <person name="Lipzen A."/>
            <person name="Mereny Z."/>
            <person name="Hegedus B."/>
            <person name="Baldrian P."/>
            <person name="Stursova M."/>
            <person name="Weitz H."/>
            <person name="Taylor A."/>
            <person name="Grigoriev I.V."/>
            <person name="Nagy L.G."/>
            <person name="Martin F."/>
            <person name="Kauserud H."/>
        </authorList>
    </citation>
    <scope>NUCLEOTIDE SEQUENCE</scope>
    <source>
        <strain evidence="10">CBHHK200</strain>
    </source>
</reference>
<dbReference type="GO" id="GO:0046872">
    <property type="term" value="F:metal ion binding"/>
    <property type="evidence" value="ECO:0007669"/>
    <property type="project" value="UniProtKB-KW"/>
</dbReference>
<protein>
    <submittedName>
        <fullName evidence="10">PIN domain-like protein</fullName>
    </submittedName>
</protein>
<dbReference type="AlphaFoldDB" id="A0AAD6X719"/>
<feature type="compositionally biased region" description="Pro residues" evidence="7">
    <location>
        <begin position="182"/>
        <end position="191"/>
    </location>
</feature>
<dbReference type="Pfam" id="PF00867">
    <property type="entry name" value="XPG_I"/>
    <property type="match status" value="1"/>
</dbReference>
<dbReference type="Gene3D" id="3.40.50.1010">
    <property type="entry name" value="5'-nuclease"/>
    <property type="match status" value="2"/>
</dbReference>
<keyword evidence="5" id="KW-0378">Hydrolase</keyword>
<dbReference type="GO" id="GO:0005737">
    <property type="term" value="C:cytoplasm"/>
    <property type="evidence" value="ECO:0007669"/>
    <property type="project" value="TreeGrafter"/>
</dbReference>
<evidence type="ECO:0000256" key="5">
    <source>
        <dbReference type="ARBA" id="ARBA00022801"/>
    </source>
</evidence>